<feature type="transmembrane region" description="Helical" evidence="1">
    <location>
        <begin position="47"/>
        <end position="68"/>
    </location>
</feature>
<keyword evidence="1" id="KW-0472">Membrane</keyword>
<name>A0AAW7ZGZ2_9FIRM</name>
<dbReference type="AlphaFoldDB" id="A0AAW7ZGZ2"/>
<dbReference type="EMBL" id="JARPTC010000021">
    <property type="protein sequence ID" value="MDO7788533.1"/>
    <property type="molecule type" value="Genomic_DNA"/>
</dbReference>
<organism evidence="2 3">
    <name type="scientific">Desulforamulus aquiferis</name>
    <dbReference type="NCBI Taxonomy" id="1397668"/>
    <lineage>
        <taxon>Bacteria</taxon>
        <taxon>Bacillati</taxon>
        <taxon>Bacillota</taxon>
        <taxon>Clostridia</taxon>
        <taxon>Eubacteriales</taxon>
        <taxon>Peptococcaceae</taxon>
        <taxon>Desulforamulus</taxon>
    </lineage>
</organism>
<keyword evidence="1" id="KW-1133">Transmembrane helix</keyword>
<sequence length="93" mass="10394">MKNKNFILAAVASATFLDTLIYEIITNTAFSLGHLADPLIGGGWLELYPLNWLFVLYSIVILIGIFLLKKNIGEHVNQLTERDKLPVPLSHDS</sequence>
<protein>
    <submittedName>
        <fullName evidence="2">Uncharacterized protein</fullName>
    </submittedName>
</protein>
<dbReference type="RefSeq" id="WP_304544544.1">
    <property type="nucleotide sequence ID" value="NZ_JARPTC010000021.1"/>
</dbReference>
<accession>A0AAW7ZGZ2</accession>
<comment type="caution">
    <text evidence="2">The sequence shown here is derived from an EMBL/GenBank/DDBJ whole genome shotgun (WGS) entry which is preliminary data.</text>
</comment>
<keyword evidence="3" id="KW-1185">Reference proteome</keyword>
<dbReference type="SUPFAM" id="SSF103473">
    <property type="entry name" value="MFS general substrate transporter"/>
    <property type="match status" value="1"/>
</dbReference>
<evidence type="ECO:0000256" key="1">
    <source>
        <dbReference type="SAM" id="Phobius"/>
    </source>
</evidence>
<gene>
    <name evidence="2" type="ORF">P6N53_15000</name>
</gene>
<reference evidence="2" key="1">
    <citation type="journal article" date="2023" name="J. Hazard. Mater.">
        <title>Anaerobic biodegradation of pyrene and benzo[a]pyrene by a new sulfate-reducing Desulforamulus aquiferis strain DSA.</title>
        <authorList>
            <person name="Zhang Z."/>
            <person name="Sun J."/>
            <person name="Gong X."/>
            <person name="Wang C."/>
            <person name="Wang H."/>
        </authorList>
    </citation>
    <scope>NUCLEOTIDE SEQUENCE</scope>
    <source>
        <strain evidence="2">DSA</strain>
    </source>
</reference>
<proteinExistence type="predicted"/>
<evidence type="ECO:0000313" key="3">
    <source>
        <dbReference type="Proteomes" id="UP001172911"/>
    </source>
</evidence>
<dbReference type="InterPro" id="IPR036259">
    <property type="entry name" value="MFS_trans_sf"/>
</dbReference>
<keyword evidence="1" id="KW-0812">Transmembrane</keyword>
<reference evidence="2" key="2">
    <citation type="submission" date="2023-03" db="EMBL/GenBank/DDBJ databases">
        <authorList>
            <person name="Zhang Z."/>
        </authorList>
    </citation>
    <scope>NUCLEOTIDE SEQUENCE</scope>
    <source>
        <strain evidence="2">DSA</strain>
    </source>
</reference>
<evidence type="ECO:0000313" key="2">
    <source>
        <dbReference type="EMBL" id="MDO7788533.1"/>
    </source>
</evidence>
<dbReference type="Proteomes" id="UP001172911">
    <property type="component" value="Unassembled WGS sequence"/>
</dbReference>